<evidence type="ECO:0000313" key="1">
    <source>
        <dbReference type="EMBL" id="BDD87740.1"/>
    </source>
</evidence>
<protein>
    <recommendedName>
        <fullName evidence="3">Hpr(Ser) kinase/phosphatase</fullName>
    </recommendedName>
</protein>
<dbReference type="Gene3D" id="3.40.50.300">
    <property type="entry name" value="P-loop containing nucleotide triphosphate hydrolases"/>
    <property type="match status" value="1"/>
</dbReference>
<name>A0ABN6M4G4_9BACT</name>
<dbReference type="EMBL" id="AP025516">
    <property type="protein sequence ID" value="BDD87740.1"/>
    <property type="molecule type" value="Genomic_DNA"/>
</dbReference>
<gene>
    <name evidence="1" type="ORF">DPPLL_21050</name>
</gene>
<sequence length="293" mass="32340">MAIDSRFFVGIGGRAVEIVCLNREARLLVCFLFADLLVDPEGEPVRRYEMAVDPVLQGGLVYSDGVAVQEGSSLYHTAYYLMNEVIEQCITGNEQHHALHAAAVRCGDCCIVLAGNSGAGKSTLTAWLVTRGFSYLTDELVLLDADRVIPFTRPINLKIPAPFLEPYCVRYDNLIIMSQDGTMIPYRLLGGSAENSSKSRQQVTHFLFPSFQEGESPLLEELSSAQCCLQLLQCHVNARNLEGLGVSSLARIVRNCRGYRLTYGRTADLEEIFAEERLASLFGVDALAERLHA</sequence>
<evidence type="ECO:0008006" key="3">
    <source>
        <dbReference type="Google" id="ProtNLM"/>
    </source>
</evidence>
<reference evidence="1 2" key="1">
    <citation type="submission" date="2022-01" db="EMBL/GenBank/DDBJ databases">
        <title>Desulfofustis limnae sp. nov., a novel mesophilic sulfate-reducing bacterium isolated from marsh soil.</title>
        <authorList>
            <person name="Watanabe M."/>
            <person name="Takahashi A."/>
            <person name="Kojima H."/>
            <person name="Fukui M."/>
        </authorList>
    </citation>
    <scope>NUCLEOTIDE SEQUENCE [LARGE SCALE GENOMIC DNA]</scope>
    <source>
        <strain evidence="1 2">PPLL</strain>
    </source>
</reference>
<accession>A0ABN6M4G4</accession>
<dbReference type="RefSeq" id="WP_284151154.1">
    <property type="nucleotide sequence ID" value="NZ_AP025516.1"/>
</dbReference>
<dbReference type="InterPro" id="IPR027417">
    <property type="entry name" value="P-loop_NTPase"/>
</dbReference>
<dbReference type="Proteomes" id="UP000830055">
    <property type="component" value="Chromosome"/>
</dbReference>
<organism evidence="1 2">
    <name type="scientific">Desulfofustis limnaeus</name>
    <dbReference type="NCBI Taxonomy" id="2740163"/>
    <lineage>
        <taxon>Bacteria</taxon>
        <taxon>Pseudomonadati</taxon>
        <taxon>Thermodesulfobacteriota</taxon>
        <taxon>Desulfobulbia</taxon>
        <taxon>Desulfobulbales</taxon>
        <taxon>Desulfocapsaceae</taxon>
        <taxon>Desulfofustis</taxon>
    </lineage>
</organism>
<proteinExistence type="predicted"/>
<keyword evidence="2" id="KW-1185">Reference proteome</keyword>
<evidence type="ECO:0000313" key="2">
    <source>
        <dbReference type="Proteomes" id="UP000830055"/>
    </source>
</evidence>
<dbReference type="SUPFAM" id="SSF53795">
    <property type="entry name" value="PEP carboxykinase-like"/>
    <property type="match status" value="1"/>
</dbReference>